<evidence type="ECO:0000256" key="1">
    <source>
        <dbReference type="ARBA" id="ARBA00004651"/>
    </source>
</evidence>
<sequence length="469" mass="47742">MYPLLAALPLLAAIAAMVARWSAPRAAAVSLLTAAALTLTVFKTPLTELRQAGIDLAPTLTEVLVILLGGVTLSRLLDASGDQQRIAEWVGTVCAGEHDRVILLVVLGVTPFAESVTGFGLGAVVAIPLLQHLGFSRARSLALGLLGLYLTTWGALATGTLIAAHLGGVHPSDLGMRSALFAAPLTLFAALVALRLGTGRRPGPGNLVQALVLTVVQSGTLILSSWLLGHTLGGALSSLAVMTTSMIMMRSGARLDAITRGALTPYMVLVTGLVVSTLLARTLGWTGWAALPTHGSLWLVVASVVAALRLRRARGDIAPTLRRALAAWRPVGLGTGGFVILGTLLTATGMSSAIGSALSNTGPLFPFASAALAGLSGLVTGTVAGSNSMLAASQAGAASALGTSPLSALATQNTLSGVFTILSPTRVALARAVVGVDASDHVPETHFLGWLAALCALSGAWFTLVGHLW</sequence>
<comment type="function">
    <text evidence="8">Uptake of L-lactate across the membrane. Can also transport D-lactate and glycolate.</text>
</comment>
<evidence type="ECO:0000313" key="10">
    <source>
        <dbReference type="Proteomes" id="UP000316196"/>
    </source>
</evidence>
<organism evidence="9 10">
    <name type="scientific">Propioniferax innocua</name>
    <dbReference type="NCBI Taxonomy" id="1753"/>
    <lineage>
        <taxon>Bacteria</taxon>
        <taxon>Bacillati</taxon>
        <taxon>Actinomycetota</taxon>
        <taxon>Actinomycetes</taxon>
        <taxon>Propionibacteriales</taxon>
        <taxon>Propionibacteriaceae</taxon>
        <taxon>Propioniferax</taxon>
    </lineage>
</organism>
<feature type="transmembrane region" description="Helical" evidence="8">
    <location>
        <begin position="447"/>
        <end position="468"/>
    </location>
</feature>
<dbReference type="Pfam" id="PF02652">
    <property type="entry name" value="Lactate_perm"/>
    <property type="match status" value="2"/>
</dbReference>
<feature type="transmembrane region" description="Helical" evidence="8">
    <location>
        <begin position="289"/>
        <end position="310"/>
    </location>
</feature>
<comment type="similarity">
    <text evidence="2 8">Belongs to the lactate permease family.</text>
</comment>
<feature type="transmembrane region" description="Helical" evidence="8">
    <location>
        <begin position="142"/>
        <end position="166"/>
    </location>
</feature>
<proteinExistence type="inferred from homology"/>
<gene>
    <name evidence="9" type="ORF">FB460_1344</name>
</gene>
<reference evidence="9 10" key="1">
    <citation type="submission" date="2019-06" db="EMBL/GenBank/DDBJ databases">
        <title>Sequencing the genomes of 1000 actinobacteria strains.</title>
        <authorList>
            <person name="Klenk H.-P."/>
        </authorList>
    </citation>
    <scope>NUCLEOTIDE SEQUENCE [LARGE SCALE GENOMIC DNA]</scope>
    <source>
        <strain evidence="9 10">DSM 8251</strain>
    </source>
</reference>
<protein>
    <recommendedName>
        <fullName evidence="8">L-lactate permease</fullName>
    </recommendedName>
</protein>
<dbReference type="RefSeq" id="WP_142093240.1">
    <property type="nucleotide sequence ID" value="NZ_BAAAMD010000002.1"/>
</dbReference>
<feature type="transmembrane region" description="Helical" evidence="8">
    <location>
        <begin position="101"/>
        <end position="130"/>
    </location>
</feature>
<evidence type="ECO:0000256" key="4">
    <source>
        <dbReference type="ARBA" id="ARBA00022475"/>
    </source>
</evidence>
<comment type="subcellular location">
    <subcellularLocation>
        <location evidence="1 8">Cell membrane</location>
        <topology evidence="1 8">Multi-pass membrane protein</topology>
    </subcellularLocation>
</comment>
<dbReference type="GO" id="GO:0015295">
    <property type="term" value="F:solute:proton symporter activity"/>
    <property type="evidence" value="ECO:0007669"/>
    <property type="project" value="TreeGrafter"/>
</dbReference>
<keyword evidence="7 8" id="KW-0472">Membrane</keyword>
<keyword evidence="10" id="KW-1185">Reference proteome</keyword>
<feature type="transmembrane region" description="Helical" evidence="8">
    <location>
        <begin position="178"/>
        <end position="196"/>
    </location>
</feature>
<dbReference type="PANTHER" id="PTHR30003">
    <property type="entry name" value="L-LACTATE PERMEASE"/>
    <property type="match status" value="1"/>
</dbReference>
<keyword evidence="3 8" id="KW-0813">Transport</keyword>
<keyword evidence="6 8" id="KW-1133">Transmembrane helix</keyword>
<comment type="caution">
    <text evidence="9">The sequence shown here is derived from an EMBL/GenBank/DDBJ whole genome shotgun (WGS) entry which is preliminary data.</text>
</comment>
<dbReference type="GO" id="GO:0005886">
    <property type="term" value="C:plasma membrane"/>
    <property type="evidence" value="ECO:0007669"/>
    <property type="project" value="UniProtKB-SubCell"/>
</dbReference>
<dbReference type="InterPro" id="IPR003804">
    <property type="entry name" value="Lactate_perm"/>
</dbReference>
<evidence type="ECO:0000256" key="3">
    <source>
        <dbReference type="ARBA" id="ARBA00022448"/>
    </source>
</evidence>
<evidence type="ECO:0000256" key="7">
    <source>
        <dbReference type="ARBA" id="ARBA00023136"/>
    </source>
</evidence>
<evidence type="ECO:0000256" key="6">
    <source>
        <dbReference type="ARBA" id="ARBA00022989"/>
    </source>
</evidence>
<evidence type="ECO:0000256" key="2">
    <source>
        <dbReference type="ARBA" id="ARBA00010100"/>
    </source>
</evidence>
<evidence type="ECO:0000256" key="5">
    <source>
        <dbReference type="ARBA" id="ARBA00022692"/>
    </source>
</evidence>
<dbReference type="OrthoDB" id="9761056at2"/>
<dbReference type="PANTHER" id="PTHR30003:SF0">
    <property type="entry name" value="GLYCOLATE PERMEASE GLCA-RELATED"/>
    <property type="match status" value="1"/>
</dbReference>
<accession>A0A542ZTD8</accession>
<evidence type="ECO:0000313" key="9">
    <source>
        <dbReference type="EMBL" id="TQL63529.1"/>
    </source>
</evidence>
<evidence type="ECO:0000256" key="8">
    <source>
        <dbReference type="RuleBase" id="RU365092"/>
    </source>
</evidence>
<dbReference type="AlphaFoldDB" id="A0A542ZTD8"/>
<feature type="transmembrane region" description="Helical" evidence="8">
    <location>
        <begin position="331"/>
        <end position="358"/>
    </location>
</feature>
<keyword evidence="5 8" id="KW-0812">Transmembrane</keyword>
<comment type="caution">
    <text evidence="8">Lacks conserved residue(s) required for the propagation of feature annotation.</text>
</comment>
<dbReference type="EMBL" id="VFOR01000001">
    <property type="protein sequence ID" value="TQL63529.1"/>
    <property type="molecule type" value="Genomic_DNA"/>
</dbReference>
<dbReference type="Proteomes" id="UP000316196">
    <property type="component" value="Unassembled WGS sequence"/>
</dbReference>
<name>A0A542ZTD8_9ACTN</name>
<dbReference type="GO" id="GO:0015129">
    <property type="term" value="F:lactate transmembrane transporter activity"/>
    <property type="evidence" value="ECO:0007669"/>
    <property type="project" value="UniProtKB-UniRule"/>
</dbReference>
<feature type="transmembrane region" description="Helical" evidence="8">
    <location>
        <begin position="364"/>
        <end position="384"/>
    </location>
</feature>
<feature type="transmembrane region" description="Helical" evidence="8">
    <location>
        <begin position="263"/>
        <end position="283"/>
    </location>
</feature>
<keyword evidence="4 8" id="KW-1003">Cell membrane</keyword>